<organism evidence="3">
    <name type="scientific">uncultured Sphingomonadaceae bacterium</name>
    <dbReference type="NCBI Taxonomy" id="169976"/>
    <lineage>
        <taxon>Bacteria</taxon>
        <taxon>Pseudomonadati</taxon>
        <taxon>Pseudomonadota</taxon>
        <taxon>Alphaproteobacteria</taxon>
        <taxon>Sphingomonadales</taxon>
        <taxon>Sphingomonadaceae</taxon>
        <taxon>environmental samples</taxon>
    </lineage>
</organism>
<evidence type="ECO:0000256" key="1">
    <source>
        <dbReference type="ARBA" id="ARBA00022801"/>
    </source>
</evidence>
<dbReference type="GO" id="GO:0004252">
    <property type="term" value="F:serine-type endopeptidase activity"/>
    <property type="evidence" value="ECO:0007669"/>
    <property type="project" value="InterPro"/>
</dbReference>
<name>A0A6J4RR28_9SPHN</name>
<dbReference type="InterPro" id="IPR002471">
    <property type="entry name" value="Pept_S9_AS"/>
</dbReference>
<proteinExistence type="predicted"/>
<dbReference type="Gene3D" id="3.40.50.1820">
    <property type="entry name" value="alpha/beta hydrolase"/>
    <property type="match status" value="1"/>
</dbReference>
<evidence type="ECO:0000259" key="2">
    <source>
        <dbReference type="Pfam" id="PF00326"/>
    </source>
</evidence>
<dbReference type="PANTHER" id="PTHR42776">
    <property type="entry name" value="SERINE PEPTIDASE S9 FAMILY MEMBER"/>
    <property type="match status" value="1"/>
</dbReference>
<dbReference type="GO" id="GO:0006508">
    <property type="term" value="P:proteolysis"/>
    <property type="evidence" value="ECO:0007669"/>
    <property type="project" value="InterPro"/>
</dbReference>
<dbReference type="PANTHER" id="PTHR42776:SF27">
    <property type="entry name" value="DIPEPTIDYL PEPTIDASE FAMILY MEMBER 6"/>
    <property type="match status" value="1"/>
</dbReference>
<dbReference type="PROSITE" id="PS00708">
    <property type="entry name" value="PRO_ENDOPEP_SER"/>
    <property type="match status" value="1"/>
</dbReference>
<dbReference type="AlphaFoldDB" id="A0A6J4RR28"/>
<gene>
    <name evidence="3" type="ORF">AVDCRST_MAG39-74</name>
</gene>
<sequence length="287" mass="30696">MGLGGAVGGGRFVAFTGGNAQDAPLLRVIDLGSGRLAFAERPADHGYEHRFKAPTSQVVRVRASDGGTVPAQPFLPAAKGPYPALVYVHGGPSRQMFPAFHFGTYYANDYALNRRLAELGYVVFSVNYRSGVGYGRAFREAPKRGWRGAPEYADVLGAGRWLAGRNDVDCKRIGIWGGSYGGLLTAQALARNSDPFAAGVAVHGVFDWSWPSPIPGHLNPNTFFGVGEADKPLAFRSSPLGGLEGWKSPVLLFSGERDMNVDVLETVDLHQKLRAKGVAVRTVLVPG</sequence>
<dbReference type="EMBL" id="CADCVW010000004">
    <property type="protein sequence ID" value="CAA9479506.1"/>
    <property type="molecule type" value="Genomic_DNA"/>
</dbReference>
<keyword evidence="1" id="KW-0378">Hydrolase</keyword>
<reference evidence="3" key="1">
    <citation type="submission" date="2020-02" db="EMBL/GenBank/DDBJ databases">
        <authorList>
            <person name="Meier V. D."/>
        </authorList>
    </citation>
    <scope>NUCLEOTIDE SEQUENCE</scope>
    <source>
        <strain evidence="3">AVDCRST_MAG39</strain>
    </source>
</reference>
<protein>
    <recommendedName>
        <fullName evidence="2">Peptidase S9 prolyl oligopeptidase catalytic domain-containing protein</fullName>
    </recommendedName>
</protein>
<evidence type="ECO:0000313" key="3">
    <source>
        <dbReference type="EMBL" id="CAA9479506.1"/>
    </source>
</evidence>
<accession>A0A6J4RR28</accession>
<dbReference type="SUPFAM" id="SSF53474">
    <property type="entry name" value="alpha/beta-Hydrolases"/>
    <property type="match status" value="1"/>
</dbReference>
<dbReference type="InterPro" id="IPR001375">
    <property type="entry name" value="Peptidase_S9_cat"/>
</dbReference>
<dbReference type="Pfam" id="PF00326">
    <property type="entry name" value="Peptidase_S9"/>
    <property type="match status" value="1"/>
</dbReference>
<dbReference type="InterPro" id="IPR029058">
    <property type="entry name" value="AB_hydrolase_fold"/>
</dbReference>
<feature type="domain" description="Peptidase S9 prolyl oligopeptidase catalytic" evidence="2">
    <location>
        <begin position="116"/>
        <end position="286"/>
    </location>
</feature>